<name>A0AAE0WRL0_9PEZI</name>
<dbReference type="GO" id="GO:0006044">
    <property type="term" value="P:N-acetylglucosamine metabolic process"/>
    <property type="evidence" value="ECO:0007669"/>
    <property type="project" value="TreeGrafter"/>
</dbReference>
<comment type="caution">
    <text evidence="1">The sequence shown here is derived from an EMBL/GenBank/DDBJ whole genome shotgun (WGS) entry which is preliminary data.</text>
</comment>
<dbReference type="GO" id="GO:0005737">
    <property type="term" value="C:cytoplasm"/>
    <property type="evidence" value="ECO:0007669"/>
    <property type="project" value="TreeGrafter"/>
</dbReference>
<evidence type="ECO:0008006" key="3">
    <source>
        <dbReference type="Google" id="ProtNLM"/>
    </source>
</evidence>
<protein>
    <recommendedName>
        <fullName evidence="3">N-acetylglucosamine-induced protein 1</fullName>
    </recommendedName>
</protein>
<gene>
    <name evidence="1" type="ORF">LTR78_003513</name>
</gene>
<evidence type="ECO:0000313" key="2">
    <source>
        <dbReference type="Proteomes" id="UP001274830"/>
    </source>
</evidence>
<proteinExistence type="predicted"/>
<keyword evidence="2" id="KW-1185">Reference proteome</keyword>
<evidence type="ECO:0000313" key="1">
    <source>
        <dbReference type="EMBL" id="KAK3676736.1"/>
    </source>
</evidence>
<dbReference type="Pfam" id="PF12239">
    <property type="entry name" value="DUF3605"/>
    <property type="match status" value="1"/>
</dbReference>
<dbReference type="Proteomes" id="UP001274830">
    <property type="component" value="Unassembled WGS sequence"/>
</dbReference>
<sequence>MAGTGDKKKSTTRFYSRHEDSGKAITSMTSHEGPSTAFWNVNLLPSQHTTECPPYLQYAFTDLKDQAILSTPDSYYHRHSWSQVTDLITRNRLDLLQRVPSDLRRYREYCFKIVKEHGSIMSFILIHRLHWTDLKPLSESPFQNPADYKILQNDWPYGIDLRITHLIIWTKSSFPEDPRTEDLTDEARSEIDAFVSEVFMERGGCEREKVRWFRNWNGLKSVHAIEHFHVLLFEAGEGFVRGLTGGDVALGRKTGVV</sequence>
<dbReference type="PANTHER" id="PTHR35020">
    <property type="entry name" value="N-ACETYLGLUCOSAMINE-INDUCED PROTEIN 1"/>
    <property type="match status" value="1"/>
</dbReference>
<reference evidence="1" key="1">
    <citation type="submission" date="2023-07" db="EMBL/GenBank/DDBJ databases">
        <title>Black Yeasts Isolated from many extreme environments.</title>
        <authorList>
            <person name="Coleine C."/>
            <person name="Stajich J.E."/>
            <person name="Selbmann L."/>
        </authorList>
    </citation>
    <scope>NUCLEOTIDE SEQUENCE</scope>
    <source>
        <strain evidence="1">CCFEE 5485</strain>
    </source>
</reference>
<accession>A0AAE0WRL0</accession>
<dbReference type="AlphaFoldDB" id="A0AAE0WRL0"/>
<dbReference type="InterPro" id="IPR022036">
    <property type="entry name" value="DUF3605"/>
</dbReference>
<organism evidence="1 2">
    <name type="scientific">Recurvomyces mirabilis</name>
    <dbReference type="NCBI Taxonomy" id="574656"/>
    <lineage>
        <taxon>Eukaryota</taxon>
        <taxon>Fungi</taxon>
        <taxon>Dikarya</taxon>
        <taxon>Ascomycota</taxon>
        <taxon>Pezizomycotina</taxon>
        <taxon>Dothideomycetes</taxon>
        <taxon>Dothideomycetidae</taxon>
        <taxon>Mycosphaerellales</taxon>
        <taxon>Teratosphaeriaceae</taxon>
        <taxon>Recurvomyces</taxon>
    </lineage>
</organism>
<dbReference type="EMBL" id="JAUTXT010000009">
    <property type="protein sequence ID" value="KAK3676736.1"/>
    <property type="molecule type" value="Genomic_DNA"/>
</dbReference>
<dbReference type="PANTHER" id="PTHR35020:SF4">
    <property type="entry name" value="N-ACETYLGLUCOSAMINE-INDUCED PROTEIN 1"/>
    <property type="match status" value="1"/>
</dbReference>